<evidence type="ECO:0000256" key="2">
    <source>
        <dbReference type="ARBA" id="ARBA00006809"/>
    </source>
</evidence>
<feature type="region of interest" description="Disordered" evidence="4">
    <location>
        <begin position="1"/>
        <end position="30"/>
    </location>
</feature>
<comment type="subcellular location">
    <subcellularLocation>
        <location evidence="1">Nucleus</location>
    </subcellularLocation>
</comment>
<feature type="compositionally biased region" description="Basic residues" evidence="4">
    <location>
        <begin position="1"/>
        <end position="11"/>
    </location>
</feature>
<dbReference type="PANTHER" id="PTHR13213:SF2">
    <property type="entry name" value="MYB-BINDING PROTEIN 1A"/>
    <property type="match status" value="1"/>
</dbReference>
<feature type="compositionally biased region" description="Acidic residues" evidence="4">
    <location>
        <begin position="800"/>
        <end position="810"/>
    </location>
</feature>
<dbReference type="EMBL" id="ML991780">
    <property type="protein sequence ID" value="KAF2237325.1"/>
    <property type="molecule type" value="Genomic_DNA"/>
</dbReference>
<keyword evidence="3" id="KW-0539">Nucleus</keyword>
<dbReference type="Pfam" id="PF04931">
    <property type="entry name" value="DNA_pol_phi"/>
    <property type="match status" value="1"/>
</dbReference>
<comment type="similarity">
    <text evidence="2">Belongs to the MYBBP1A family.</text>
</comment>
<gene>
    <name evidence="5" type="ORF">EV356DRAFT_462095</name>
</gene>
<sequence length="1010" mass="113722">MDQDKKKRKKGAVRDEYDDTASKPNSVAHKKQRIYTQEDAAFAKIYEDLAHEVSNVRRDATKLLLDKLSTHTSPDAEILAKVLRRLVRGLCSSRKAARSGFFLAFTEYLRLETLRLPEESADDELGPLVLRYVDEATTAEGKAPSQEKRDYALGRVLTYQAMIESKFVFEAKGSTALWTTMLRKMLSQVKTLPWLKEEYCSMINNCIPFLAKKGQMNGYIDDILSVLAEQKLEHTPEGVALWLTVSANGKEISYPEDCWANKDPLDKREKPRLVRILKRGAGDELPGADGDKKRYSGGNQTRLSFAWNVLIFSFINRLDYKLSNKDAKREKRFKSFWKEMVDDILFAESASPERKSLGLQLLGSVINGCPLWAIPSVFSSNVMRCIVNQRSDSERLLHEAAKIPLDKIKGRVRAQPEAARSFVEALISSSGTVNFDHLTRTKTINNIINGTHGQFLLDLLGSIDSAVLTPGIWKLEAADVESHRRMLADMLLTLTRGRSVDLKEEWPKHLLQILLKFSYFYWEPSPEIPISAATREIFRSRLMSCINHMISSESQASEVCSTIITSLEKMKDRKEYSVLLKSDEGVQETLQRAISTVVRMDHNKNSGDVGSTQSPVTNAFLCLYTMTILQVYNGEPDAVSMLEEIDTAYKATIDGNENVKEAFDLLIEVLLGMVSKQSALSRKLAEQVFTVVAPKLTPSALQSMLDVLAQRENSAGQNALFDQDGDDGSDGVIEGLDDSDVEEVDGAISAEEDGASNGSAQDSESGDAMSDATDNDNEEELQRLDASLGEILKTGRSTAEEEATDDESMDDDEMMALEPHLTKVFQERKKASSKKRDNKDAKEMMINFKNRILDLLTIYVKQEYSNVLALDLILPLLQLILESTSKQLAEKAFNLLKQYIELCGKKKEGLPHPEDLESVWTTLQTLLERVSRKNAKLYQNACSRSSLFLVKVVTHMEQSSKNENGRQALGRAQDMFSGLQKRWLMDPKLEIQFSFFQNWLGWCNDMRKAR</sequence>
<dbReference type="SUPFAM" id="SSF48371">
    <property type="entry name" value="ARM repeat"/>
    <property type="match status" value="1"/>
</dbReference>
<dbReference type="OrthoDB" id="342531at2759"/>
<reference evidence="5" key="1">
    <citation type="journal article" date="2020" name="Stud. Mycol.">
        <title>101 Dothideomycetes genomes: a test case for predicting lifestyles and emergence of pathogens.</title>
        <authorList>
            <person name="Haridas S."/>
            <person name="Albert R."/>
            <person name="Binder M."/>
            <person name="Bloem J."/>
            <person name="Labutti K."/>
            <person name="Salamov A."/>
            <person name="Andreopoulos B."/>
            <person name="Baker S."/>
            <person name="Barry K."/>
            <person name="Bills G."/>
            <person name="Bluhm B."/>
            <person name="Cannon C."/>
            <person name="Castanera R."/>
            <person name="Culley D."/>
            <person name="Daum C."/>
            <person name="Ezra D."/>
            <person name="Gonzalez J."/>
            <person name="Henrissat B."/>
            <person name="Kuo A."/>
            <person name="Liang C."/>
            <person name="Lipzen A."/>
            <person name="Lutzoni F."/>
            <person name="Magnuson J."/>
            <person name="Mondo S."/>
            <person name="Nolan M."/>
            <person name="Ohm R."/>
            <person name="Pangilinan J."/>
            <person name="Park H.-J."/>
            <person name="Ramirez L."/>
            <person name="Alfaro M."/>
            <person name="Sun H."/>
            <person name="Tritt A."/>
            <person name="Yoshinaga Y."/>
            <person name="Zwiers L.-H."/>
            <person name="Turgeon B."/>
            <person name="Goodwin S."/>
            <person name="Spatafora J."/>
            <person name="Crous P."/>
            <person name="Grigoriev I."/>
        </authorList>
    </citation>
    <scope>NUCLEOTIDE SEQUENCE</scope>
    <source>
        <strain evidence="5">Tuck. ex Michener</strain>
    </source>
</reference>
<evidence type="ECO:0000256" key="1">
    <source>
        <dbReference type="ARBA" id="ARBA00004123"/>
    </source>
</evidence>
<evidence type="ECO:0000313" key="5">
    <source>
        <dbReference type="EMBL" id="KAF2237325.1"/>
    </source>
</evidence>
<name>A0A6A6HGT0_VIRVR</name>
<dbReference type="InterPro" id="IPR016024">
    <property type="entry name" value="ARM-type_fold"/>
</dbReference>
<organism evidence="5 6">
    <name type="scientific">Viridothelium virens</name>
    <name type="common">Speckled blister lichen</name>
    <name type="synonym">Trypethelium virens</name>
    <dbReference type="NCBI Taxonomy" id="1048519"/>
    <lineage>
        <taxon>Eukaryota</taxon>
        <taxon>Fungi</taxon>
        <taxon>Dikarya</taxon>
        <taxon>Ascomycota</taxon>
        <taxon>Pezizomycotina</taxon>
        <taxon>Dothideomycetes</taxon>
        <taxon>Dothideomycetes incertae sedis</taxon>
        <taxon>Trypetheliales</taxon>
        <taxon>Trypetheliaceae</taxon>
        <taxon>Viridothelium</taxon>
    </lineage>
</organism>
<dbReference type="PANTHER" id="PTHR13213">
    <property type="entry name" value="MYB-BINDING PROTEIN 1A FAMILY MEMBER"/>
    <property type="match status" value="1"/>
</dbReference>
<protein>
    <recommendedName>
        <fullName evidence="7">DNA polymerase V</fullName>
    </recommendedName>
</protein>
<dbReference type="GO" id="GO:0005730">
    <property type="term" value="C:nucleolus"/>
    <property type="evidence" value="ECO:0007669"/>
    <property type="project" value="InterPro"/>
</dbReference>
<dbReference type="GO" id="GO:0006355">
    <property type="term" value="P:regulation of DNA-templated transcription"/>
    <property type="evidence" value="ECO:0007669"/>
    <property type="project" value="InterPro"/>
</dbReference>
<dbReference type="GO" id="GO:0000182">
    <property type="term" value="F:rDNA binding"/>
    <property type="evidence" value="ECO:0007669"/>
    <property type="project" value="TreeGrafter"/>
</dbReference>
<accession>A0A6A6HGT0</accession>
<evidence type="ECO:0000313" key="6">
    <source>
        <dbReference type="Proteomes" id="UP000800092"/>
    </source>
</evidence>
<evidence type="ECO:0000256" key="3">
    <source>
        <dbReference type="ARBA" id="ARBA00023242"/>
    </source>
</evidence>
<keyword evidence="6" id="KW-1185">Reference proteome</keyword>
<dbReference type="AlphaFoldDB" id="A0A6A6HGT0"/>
<feature type="region of interest" description="Disordered" evidence="4">
    <location>
        <begin position="748"/>
        <end position="810"/>
    </location>
</feature>
<dbReference type="InterPro" id="IPR007015">
    <property type="entry name" value="DNA_pol_V/MYBBP1A"/>
</dbReference>
<evidence type="ECO:0008006" key="7">
    <source>
        <dbReference type="Google" id="ProtNLM"/>
    </source>
</evidence>
<evidence type="ECO:0000256" key="4">
    <source>
        <dbReference type="SAM" id="MobiDB-lite"/>
    </source>
</evidence>
<dbReference type="Proteomes" id="UP000800092">
    <property type="component" value="Unassembled WGS sequence"/>
</dbReference>
<proteinExistence type="inferred from homology"/>